<dbReference type="AlphaFoldDB" id="A0A0V1IHI7"/>
<evidence type="ECO:0000256" key="1">
    <source>
        <dbReference type="SAM" id="MobiDB-lite"/>
    </source>
</evidence>
<evidence type="ECO:0000313" key="3">
    <source>
        <dbReference type="Proteomes" id="UP000054805"/>
    </source>
</evidence>
<dbReference type="EMBL" id="JYDS01000179">
    <property type="protein sequence ID" value="KRZ22218.1"/>
    <property type="molecule type" value="Genomic_DNA"/>
</dbReference>
<evidence type="ECO:0000313" key="2">
    <source>
        <dbReference type="EMBL" id="KRZ22218.1"/>
    </source>
</evidence>
<gene>
    <name evidence="2" type="ORF">T4B_1501</name>
</gene>
<feature type="region of interest" description="Disordered" evidence="1">
    <location>
        <begin position="372"/>
        <end position="407"/>
    </location>
</feature>
<proteinExistence type="predicted"/>
<protein>
    <submittedName>
        <fullName evidence="2">Uncharacterized protein</fullName>
    </submittedName>
</protein>
<name>A0A0V1IHI7_TRIPS</name>
<sequence length="502" mass="56465">MSLNVCGLESKKAVKLRKIEARNAVASSRPCHCSPSYRLRFQGKSIVLLSGYHSLPHVWSVQPDMGVPPVYNTMSGNPFVKLKNYIHFAVNQELTKALIRPWCYTSVAIMQKCLSGESLFALVIRSGCSTKMTATPTTLAYIKERINGLQWNPWEPGLATASMLSDTALFKMTRESFDYRKDGMVYVAKWTKERATTSQFVKVLIDGKAVYEEELCETGNEKGQNAAIFLTLQQDQIITDCESKNYCESSQKVQNLSFCILSPLKSKRAEVVASKLLEIFVTLLSQHSAIRQRSRIFKCHNFRTQNMLAELKLVTCTPRVDVRVHETTGQSPSKVTRTLDGRGEEPPIGLESYVLPKLLDDAAKTEEEIEEFLTSKEETNDEESLNTHEKNMEKTKAQSEKEQLQGQSRAAVSITTLRGLDVDRGPADLKNFLVVIMAKYEGLYTAGCKEGRLSSKFTASDLQKKKEFCDYVEQQELSRTTPFINISRLDNSAEGQQEPAEL</sequence>
<keyword evidence="3" id="KW-1185">Reference proteome</keyword>
<dbReference type="Proteomes" id="UP000054805">
    <property type="component" value="Unassembled WGS sequence"/>
</dbReference>
<reference evidence="2 3" key="1">
    <citation type="submission" date="2015-01" db="EMBL/GenBank/DDBJ databases">
        <title>Evolution of Trichinella species and genotypes.</title>
        <authorList>
            <person name="Korhonen P.K."/>
            <person name="Edoardo P."/>
            <person name="Giuseppe L.R."/>
            <person name="Gasser R.B."/>
        </authorList>
    </citation>
    <scope>NUCLEOTIDE SEQUENCE [LARGE SCALE GENOMIC DNA]</scope>
    <source>
        <strain evidence="2">ISS588</strain>
    </source>
</reference>
<organism evidence="2 3">
    <name type="scientific">Trichinella pseudospiralis</name>
    <name type="common">Parasitic roundworm</name>
    <dbReference type="NCBI Taxonomy" id="6337"/>
    <lineage>
        <taxon>Eukaryota</taxon>
        <taxon>Metazoa</taxon>
        <taxon>Ecdysozoa</taxon>
        <taxon>Nematoda</taxon>
        <taxon>Enoplea</taxon>
        <taxon>Dorylaimia</taxon>
        <taxon>Trichinellida</taxon>
        <taxon>Trichinellidae</taxon>
        <taxon>Trichinella</taxon>
    </lineage>
</organism>
<comment type="caution">
    <text evidence="2">The sequence shown here is derived from an EMBL/GenBank/DDBJ whole genome shotgun (WGS) entry which is preliminary data.</text>
</comment>
<feature type="compositionally biased region" description="Basic and acidic residues" evidence="1">
    <location>
        <begin position="385"/>
        <end position="403"/>
    </location>
</feature>
<accession>A0A0V1IHI7</accession>